<feature type="compositionally biased region" description="Low complexity" evidence="1">
    <location>
        <begin position="50"/>
        <end position="69"/>
    </location>
</feature>
<feature type="signal peptide" evidence="2">
    <location>
        <begin position="1"/>
        <end position="22"/>
    </location>
</feature>
<name>A0A8J4VLY4_9ROSI</name>
<evidence type="ECO:0000313" key="3">
    <source>
        <dbReference type="EMBL" id="KAF3961960.1"/>
    </source>
</evidence>
<accession>A0A8J4VLY4</accession>
<sequence length="92" mass="9910">MRRRPLQLQLQLLASAAADVSSSSSSSSTTMSSRPPYRGGRSQGRRGFSDRPYTGGRAQTQTQSQGQAQFVSGDSHFRSVRDANLGFRQGGS</sequence>
<dbReference type="EMBL" id="JRKL02001803">
    <property type="protein sequence ID" value="KAF3961960.1"/>
    <property type="molecule type" value="Genomic_DNA"/>
</dbReference>
<comment type="caution">
    <text evidence="3">The sequence shown here is derived from an EMBL/GenBank/DDBJ whole genome shotgun (WGS) entry which is preliminary data.</text>
</comment>
<dbReference type="Proteomes" id="UP000737018">
    <property type="component" value="Unassembled WGS sequence"/>
</dbReference>
<keyword evidence="4" id="KW-1185">Reference proteome</keyword>
<protein>
    <recommendedName>
        <fullName evidence="5">Secreted protein</fullName>
    </recommendedName>
</protein>
<feature type="chain" id="PRO_5035271373" description="Secreted protein" evidence="2">
    <location>
        <begin position="23"/>
        <end position="92"/>
    </location>
</feature>
<dbReference type="AlphaFoldDB" id="A0A8J4VLY4"/>
<evidence type="ECO:0008006" key="5">
    <source>
        <dbReference type="Google" id="ProtNLM"/>
    </source>
</evidence>
<dbReference type="OrthoDB" id="428734at2759"/>
<organism evidence="3 4">
    <name type="scientific">Castanea mollissima</name>
    <name type="common">Chinese chestnut</name>
    <dbReference type="NCBI Taxonomy" id="60419"/>
    <lineage>
        <taxon>Eukaryota</taxon>
        <taxon>Viridiplantae</taxon>
        <taxon>Streptophyta</taxon>
        <taxon>Embryophyta</taxon>
        <taxon>Tracheophyta</taxon>
        <taxon>Spermatophyta</taxon>
        <taxon>Magnoliopsida</taxon>
        <taxon>eudicotyledons</taxon>
        <taxon>Gunneridae</taxon>
        <taxon>Pentapetalae</taxon>
        <taxon>rosids</taxon>
        <taxon>fabids</taxon>
        <taxon>Fagales</taxon>
        <taxon>Fagaceae</taxon>
        <taxon>Castanea</taxon>
    </lineage>
</organism>
<feature type="non-terminal residue" evidence="3">
    <location>
        <position position="1"/>
    </location>
</feature>
<feature type="compositionally biased region" description="Low complexity" evidence="1">
    <location>
        <begin position="17"/>
        <end position="40"/>
    </location>
</feature>
<keyword evidence="2" id="KW-0732">Signal</keyword>
<gene>
    <name evidence="3" type="ORF">CMV_013467</name>
</gene>
<reference evidence="3" key="1">
    <citation type="submission" date="2020-03" db="EMBL/GenBank/DDBJ databases">
        <title>Castanea mollissima Vanexum genome sequencing.</title>
        <authorList>
            <person name="Staton M."/>
        </authorList>
    </citation>
    <scope>NUCLEOTIDE SEQUENCE</scope>
    <source>
        <tissue evidence="3">Leaf</tissue>
    </source>
</reference>
<evidence type="ECO:0000256" key="1">
    <source>
        <dbReference type="SAM" id="MobiDB-lite"/>
    </source>
</evidence>
<proteinExistence type="predicted"/>
<feature type="region of interest" description="Disordered" evidence="1">
    <location>
        <begin position="17"/>
        <end position="77"/>
    </location>
</feature>
<evidence type="ECO:0000313" key="4">
    <source>
        <dbReference type="Proteomes" id="UP000737018"/>
    </source>
</evidence>
<evidence type="ECO:0000256" key="2">
    <source>
        <dbReference type="SAM" id="SignalP"/>
    </source>
</evidence>